<keyword evidence="1" id="KW-0547">Nucleotide-binding</keyword>
<evidence type="ECO:0000313" key="7">
    <source>
        <dbReference type="Proteomes" id="UP000242497"/>
    </source>
</evidence>
<accession>A0A1M6RF25</accession>
<evidence type="ECO:0000256" key="1">
    <source>
        <dbReference type="ARBA" id="ARBA00022741"/>
    </source>
</evidence>
<proteinExistence type="predicted"/>
<dbReference type="GO" id="GO:0003677">
    <property type="term" value="F:DNA binding"/>
    <property type="evidence" value="ECO:0007669"/>
    <property type="project" value="InterPro"/>
</dbReference>
<name>A0A1M6RF25_9FIRM</name>
<evidence type="ECO:0000256" key="3">
    <source>
        <dbReference type="ARBA" id="ARBA00022806"/>
    </source>
</evidence>
<dbReference type="GO" id="GO:0003678">
    <property type="term" value="F:DNA helicase activity"/>
    <property type="evidence" value="ECO:0007669"/>
    <property type="project" value="InterPro"/>
</dbReference>
<dbReference type="Pfam" id="PF00580">
    <property type="entry name" value="UvrD-helicase"/>
    <property type="match status" value="1"/>
</dbReference>
<dbReference type="InterPro" id="IPR000212">
    <property type="entry name" value="DNA_helicase_UvrD/REP"/>
</dbReference>
<organism evidence="6 7">
    <name type="scientific">Tepidibacter formicigenes DSM 15518</name>
    <dbReference type="NCBI Taxonomy" id="1123349"/>
    <lineage>
        <taxon>Bacteria</taxon>
        <taxon>Bacillati</taxon>
        <taxon>Bacillota</taxon>
        <taxon>Clostridia</taxon>
        <taxon>Peptostreptococcales</taxon>
        <taxon>Peptostreptococcaceae</taxon>
        <taxon>Tepidibacter</taxon>
    </lineage>
</organism>
<dbReference type="GO" id="GO:0016787">
    <property type="term" value="F:hydrolase activity"/>
    <property type="evidence" value="ECO:0007669"/>
    <property type="project" value="UniProtKB-KW"/>
</dbReference>
<dbReference type="Gene3D" id="3.40.50.300">
    <property type="entry name" value="P-loop containing nucleotide triphosphate hydrolases"/>
    <property type="match status" value="2"/>
</dbReference>
<keyword evidence="2" id="KW-0378">Hydrolase</keyword>
<dbReference type="OrthoDB" id="1742800at2"/>
<dbReference type="GO" id="GO:0005524">
    <property type="term" value="F:ATP binding"/>
    <property type="evidence" value="ECO:0007669"/>
    <property type="project" value="UniProtKB-KW"/>
</dbReference>
<dbReference type="STRING" id="1123349.SAMN02744037_02093"/>
<dbReference type="SUPFAM" id="SSF52540">
    <property type="entry name" value="P-loop containing nucleoside triphosphate hydrolases"/>
    <property type="match status" value="1"/>
</dbReference>
<dbReference type="Proteomes" id="UP000242497">
    <property type="component" value="Unassembled WGS sequence"/>
</dbReference>
<reference evidence="7" key="1">
    <citation type="submission" date="2016-11" db="EMBL/GenBank/DDBJ databases">
        <authorList>
            <person name="Varghese N."/>
            <person name="Submissions S."/>
        </authorList>
    </citation>
    <scope>NUCLEOTIDE SEQUENCE [LARGE SCALE GENOMIC DNA]</scope>
    <source>
        <strain evidence="7">DSM 15518</strain>
    </source>
</reference>
<evidence type="ECO:0000256" key="4">
    <source>
        <dbReference type="ARBA" id="ARBA00022840"/>
    </source>
</evidence>
<keyword evidence="7" id="KW-1185">Reference proteome</keyword>
<dbReference type="InterPro" id="IPR014016">
    <property type="entry name" value="UvrD-like_ATP-bd"/>
</dbReference>
<sequence>MRIYSTNVISELDSLRIKDSERAFYRHFKKKLKGIGITKVVPVEGINIDLMYIENNNILFIKFMDTNEDIYSILEEELLEVMEEEYINLVSEIKLFNLDVKYNMVYVMPYVDIDDNEDFGDFIQNHIIDKNSYKKILQDSSMINKYLKGENEDVILNLFRFYVCPEYHVIKKEESDRLINKDFKRISFFKDDYKYTALFLSSFQLKKLNSIKYGNTLFLAPAGSGKTTLLISRAIKLARLYPKDRFLFITFNKQLMNDIKNQIHILGKNPKNLEIYNFHGFVFKLAKQFNLVVDYNKLKENFSKYFENVFLQVKNVLKDKKIYKGIFLDECENFNQEEIEFIQGMLYKSKNIFNISADKGKDIKSNLKSFIGSWENIDFNDIVEFNYNYRQTKKITSFINSFTQNILEYMDKLNIDFPKNYYLKTQSLRKEGEQVEIITVEDIEEKIKAIIWEIEYLVNQKGFKYSDIAIIYPYNKRKLKNGNMIYFQYILRKALEESNIPYIYSNDELTNLSNKMGVTISNIYAINNLEYKAVIFCQIEMLYSHGLNEKNTNYEIRSFIKNLNIIYTALTRSIDHLTIITTFSEKNSDVIKMLKDSL</sequence>
<feature type="domain" description="UvrD-like helicase ATP-binding" evidence="5">
    <location>
        <begin position="204"/>
        <end position="430"/>
    </location>
</feature>
<dbReference type="PANTHER" id="PTHR11070">
    <property type="entry name" value="UVRD / RECB / PCRA DNA HELICASE FAMILY MEMBER"/>
    <property type="match status" value="1"/>
</dbReference>
<dbReference type="AlphaFoldDB" id="A0A1M6RF25"/>
<dbReference type="InterPro" id="IPR027417">
    <property type="entry name" value="P-loop_NTPase"/>
</dbReference>
<keyword evidence="3 6" id="KW-0347">Helicase</keyword>
<keyword evidence="4" id="KW-0067">ATP-binding</keyword>
<evidence type="ECO:0000313" key="6">
    <source>
        <dbReference type="EMBL" id="SHK31052.1"/>
    </source>
</evidence>
<evidence type="ECO:0000256" key="2">
    <source>
        <dbReference type="ARBA" id="ARBA00022801"/>
    </source>
</evidence>
<evidence type="ECO:0000259" key="5">
    <source>
        <dbReference type="Pfam" id="PF00580"/>
    </source>
</evidence>
<protein>
    <submittedName>
        <fullName evidence="6">UvrD/REP helicase N-terminal domain-containing protein</fullName>
    </submittedName>
</protein>
<dbReference type="EMBL" id="FRAE01000056">
    <property type="protein sequence ID" value="SHK31052.1"/>
    <property type="molecule type" value="Genomic_DNA"/>
</dbReference>
<gene>
    <name evidence="6" type="ORF">SAMN02744037_02093</name>
</gene>
<dbReference type="RefSeq" id="WP_072889750.1">
    <property type="nucleotide sequence ID" value="NZ_FRAE01000056.1"/>
</dbReference>